<organism evidence="14 15">
    <name type="scientific">Sphingomonas oleivorans</name>
    <dbReference type="NCBI Taxonomy" id="1735121"/>
    <lineage>
        <taxon>Bacteria</taxon>
        <taxon>Pseudomonadati</taxon>
        <taxon>Pseudomonadota</taxon>
        <taxon>Alphaproteobacteria</taxon>
        <taxon>Sphingomonadales</taxon>
        <taxon>Sphingomonadaceae</taxon>
        <taxon>Sphingomonas</taxon>
    </lineage>
</organism>
<evidence type="ECO:0000256" key="10">
    <source>
        <dbReference type="ARBA" id="ARBA00030988"/>
    </source>
</evidence>
<dbReference type="SMART" id="SM00480">
    <property type="entry name" value="POL3Bc"/>
    <property type="match status" value="1"/>
</dbReference>
<dbReference type="Pfam" id="PF02767">
    <property type="entry name" value="DNA_pol3_beta_2"/>
    <property type="match status" value="1"/>
</dbReference>
<evidence type="ECO:0000256" key="1">
    <source>
        <dbReference type="ARBA" id="ARBA00004496"/>
    </source>
</evidence>
<dbReference type="AlphaFoldDB" id="A0A2T5G1F5"/>
<dbReference type="Proteomes" id="UP000244162">
    <property type="component" value="Unassembled WGS sequence"/>
</dbReference>
<keyword evidence="5" id="KW-0808">Transferase</keyword>
<keyword evidence="4" id="KW-0963">Cytoplasm</keyword>
<name>A0A2T5G1F5_9SPHN</name>
<dbReference type="GO" id="GO:0008408">
    <property type="term" value="F:3'-5' exonuclease activity"/>
    <property type="evidence" value="ECO:0007669"/>
    <property type="project" value="InterPro"/>
</dbReference>
<proteinExistence type="inferred from homology"/>
<dbReference type="RefSeq" id="WP_107966177.1">
    <property type="nucleotide sequence ID" value="NZ_NWBU01000004.1"/>
</dbReference>
<evidence type="ECO:0000259" key="13">
    <source>
        <dbReference type="Pfam" id="PF02768"/>
    </source>
</evidence>
<sequence>MQNSEAISLSSSDFRHAISLAGKCIERNNKTIPTLSMIHARANGVFEATGTDLDVLVSASVPRAGSAEATFLIPDYRSIIGAVKAGGGSDVTLEPAEGKFALASDTLSVEVVSNIAADDFPLSGQLIAHDEFTATLSHEQLRSLRRIAASISKAETRYYLNGIYLHHIDGTTFRAVATDGHRLSVIDLEIPDASGALEGIIIPRKAIRLLLEMIGNKAGAADPGIAFRVGTGMLRNREDSTAPERKGVSRAHFSLRAGNASVTLATKLIDGTYPDYARVIPSESGRSFLFKSAEFRRALEAVSFGSKDVRAVRLDFDSEGATVSAKYVSGIASAVRISCQHSGEPWEVGFSGSHLIDMIDAAGGDEFVLSAADATGPALIKNPADPDWTGVLMPCRL</sequence>
<dbReference type="InterPro" id="IPR022637">
    <property type="entry name" value="DNA_polIII_beta_cen"/>
</dbReference>
<dbReference type="GO" id="GO:0009360">
    <property type="term" value="C:DNA polymerase III complex"/>
    <property type="evidence" value="ECO:0007669"/>
    <property type="project" value="InterPro"/>
</dbReference>
<dbReference type="PANTHER" id="PTHR30478:SF0">
    <property type="entry name" value="BETA SLIDING CLAMP"/>
    <property type="match status" value="1"/>
</dbReference>
<gene>
    <name evidence="14" type="primary">dnaN</name>
    <name evidence="14" type="ORF">CLG96_02015</name>
</gene>
<evidence type="ECO:0000256" key="4">
    <source>
        <dbReference type="ARBA" id="ARBA00022490"/>
    </source>
</evidence>
<keyword evidence="6" id="KW-0548">Nucleotidyltransferase</keyword>
<evidence type="ECO:0000313" key="14">
    <source>
        <dbReference type="EMBL" id="PTQ12940.1"/>
    </source>
</evidence>
<evidence type="ECO:0000256" key="9">
    <source>
        <dbReference type="ARBA" id="ARBA00023125"/>
    </source>
</evidence>
<dbReference type="CDD" id="cd00140">
    <property type="entry name" value="beta_clamp"/>
    <property type="match status" value="1"/>
</dbReference>
<comment type="caution">
    <text evidence="14">The sequence shown here is derived from an EMBL/GenBank/DDBJ whole genome shotgun (WGS) entry which is preliminary data.</text>
</comment>
<evidence type="ECO:0000313" key="15">
    <source>
        <dbReference type="Proteomes" id="UP000244162"/>
    </source>
</evidence>
<keyword evidence="8" id="KW-0239">DNA-directed DNA polymerase</keyword>
<evidence type="ECO:0000256" key="3">
    <source>
        <dbReference type="ARBA" id="ARBA00021035"/>
    </source>
</evidence>
<evidence type="ECO:0000256" key="2">
    <source>
        <dbReference type="ARBA" id="ARBA00010752"/>
    </source>
</evidence>
<dbReference type="GO" id="GO:0003887">
    <property type="term" value="F:DNA-directed DNA polymerase activity"/>
    <property type="evidence" value="ECO:0007669"/>
    <property type="project" value="UniProtKB-KW"/>
</dbReference>
<dbReference type="InterPro" id="IPR046938">
    <property type="entry name" value="DNA_clamp_sf"/>
</dbReference>
<evidence type="ECO:0000256" key="6">
    <source>
        <dbReference type="ARBA" id="ARBA00022695"/>
    </source>
</evidence>
<dbReference type="InterPro" id="IPR022635">
    <property type="entry name" value="DNA_polIII_beta_C"/>
</dbReference>
<dbReference type="SUPFAM" id="SSF55979">
    <property type="entry name" value="DNA clamp"/>
    <property type="match status" value="2"/>
</dbReference>
<accession>A0A2T5G1F5</accession>
<dbReference type="Pfam" id="PF02768">
    <property type="entry name" value="DNA_pol3_beta_3"/>
    <property type="match status" value="1"/>
</dbReference>
<dbReference type="NCBIfam" id="TIGR00663">
    <property type="entry name" value="dnan"/>
    <property type="match status" value="1"/>
</dbReference>
<dbReference type="GO" id="GO:0003677">
    <property type="term" value="F:DNA binding"/>
    <property type="evidence" value="ECO:0007669"/>
    <property type="project" value="UniProtKB-KW"/>
</dbReference>
<dbReference type="OrthoDB" id="8421503at2"/>
<dbReference type="GO" id="GO:0006271">
    <property type="term" value="P:DNA strand elongation involved in DNA replication"/>
    <property type="evidence" value="ECO:0007669"/>
    <property type="project" value="TreeGrafter"/>
</dbReference>
<reference evidence="14 15" key="1">
    <citation type="submission" date="2017-09" db="EMBL/GenBank/DDBJ databases">
        <title>Sphingomonas panjinensis sp.nov., isolated from oil-contaminated soil.</title>
        <authorList>
            <person name="Wang L."/>
            <person name="Chen L."/>
        </authorList>
    </citation>
    <scope>NUCLEOTIDE SEQUENCE [LARGE SCALE GENOMIC DNA]</scope>
    <source>
        <strain evidence="14 15">FW-11</strain>
    </source>
</reference>
<feature type="domain" description="DNA polymerase III beta sliding clamp central" evidence="12">
    <location>
        <begin position="142"/>
        <end position="275"/>
    </location>
</feature>
<keyword evidence="15" id="KW-1185">Reference proteome</keyword>
<dbReference type="Gene3D" id="3.10.150.10">
    <property type="entry name" value="DNA Polymerase III, subunit A, domain 2"/>
    <property type="match status" value="1"/>
</dbReference>
<feature type="domain" description="DNA polymerase III beta sliding clamp C-terminal" evidence="13">
    <location>
        <begin position="278"/>
        <end position="396"/>
    </location>
</feature>
<dbReference type="GO" id="GO:0005737">
    <property type="term" value="C:cytoplasm"/>
    <property type="evidence" value="ECO:0007669"/>
    <property type="project" value="UniProtKB-SubCell"/>
</dbReference>
<dbReference type="EMBL" id="NWBU01000004">
    <property type="protein sequence ID" value="PTQ12940.1"/>
    <property type="molecule type" value="Genomic_DNA"/>
</dbReference>
<dbReference type="InterPro" id="IPR001001">
    <property type="entry name" value="DNA_polIII_beta"/>
</dbReference>
<evidence type="ECO:0000256" key="11">
    <source>
        <dbReference type="ARBA" id="ARBA00033276"/>
    </source>
</evidence>
<comment type="similarity">
    <text evidence="2">Belongs to the beta sliding clamp family.</text>
</comment>
<evidence type="ECO:0000256" key="5">
    <source>
        <dbReference type="ARBA" id="ARBA00022679"/>
    </source>
</evidence>
<comment type="subcellular location">
    <subcellularLocation>
        <location evidence="1">Cytoplasm</location>
    </subcellularLocation>
</comment>
<keyword evidence="7" id="KW-0235">DNA replication</keyword>
<evidence type="ECO:0000256" key="8">
    <source>
        <dbReference type="ARBA" id="ARBA00022932"/>
    </source>
</evidence>
<evidence type="ECO:0000256" key="7">
    <source>
        <dbReference type="ARBA" id="ARBA00022705"/>
    </source>
</evidence>
<dbReference type="Gene3D" id="3.70.10.10">
    <property type="match status" value="1"/>
</dbReference>
<keyword evidence="9" id="KW-0238">DNA-binding</keyword>
<protein>
    <recommendedName>
        <fullName evidence="3">Beta sliding clamp</fullName>
    </recommendedName>
    <alternativeName>
        <fullName evidence="11">Beta-clamp processivity factor</fullName>
    </alternativeName>
    <alternativeName>
        <fullName evidence="10">DNA polymerase III beta sliding clamp subunit</fullName>
    </alternativeName>
</protein>
<dbReference type="PANTHER" id="PTHR30478">
    <property type="entry name" value="DNA POLYMERASE III SUBUNIT BETA"/>
    <property type="match status" value="1"/>
</dbReference>
<evidence type="ECO:0000259" key="12">
    <source>
        <dbReference type="Pfam" id="PF02767"/>
    </source>
</evidence>